<feature type="transmembrane region" description="Helical" evidence="10">
    <location>
        <begin position="134"/>
        <end position="153"/>
    </location>
</feature>
<evidence type="ECO:0000256" key="7">
    <source>
        <dbReference type="ARBA" id="ARBA00023136"/>
    </source>
</evidence>
<evidence type="ECO:0000256" key="9">
    <source>
        <dbReference type="ARBA" id="ARBA00023224"/>
    </source>
</evidence>
<gene>
    <name evidence="11" type="ORF">EAI_17426</name>
</gene>
<dbReference type="InterPro" id="IPR004117">
    <property type="entry name" value="7tm6_olfct_rcpt"/>
</dbReference>
<keyword evidence="3" id="KW-0716">Sensory transduction</keyword>
<accession>E2C076</accession>
<dbReference type="PANTHER" id="PTHR21137">
    <property type="entry name" value="ODORANT RECEPTOR"/>
    <property type="match status" value="1"/>
</dbReference>
<dbReference type="Proteomes" id="UP000008237">
    <property type="component" value="Unassembled WGS sequence"/>
</dbReference>
<keyword evidence="9" id="KW-0807">Transducer</keyword>
<keyword evidence="5" id="KW-0552">Olfaction</keyword>
<evidence type="ECO:0000256" key="3">
    <source>
        <dbReference type="ARBA" id="ARBA00022606"/>
    </source>
</evidence>
<keyword evidence="7 10" id="KW-0472">Membrane</keyword>
<dbReference type="GO" id="GO:0005886">
    <property type="term" value="C:plasma membrane"/>
    <property type="evidence" value="ECO:0007669"/>
    <property type="project" value="UniProtKB-SubCell"/>
</dbReference>
<dbReference type="GO" id="GO:0005549">
    <property type="term" value="F:odorant binding"/>
    <property type="evidence" value="ECO:0007669"/>
    <property type="project" value="InterPro"/>
</dbReference>
<feature type="transmembrane region" description="Helical" evidence="10">
    <location>
        <begin position="42"/>
        <end position="66"/>
    </location>
</feature>
<sequence>MVSTVHDYKKDMQLSIQLNRWIMKPIGVWPRSIEISWAERSVYMLVNVICISLISFLLIPCAMYITLEVEDTYDMLRLSGPVSFCFMAIIKYSSLICHEDDIRRGIEHIEKDWMNTRHYGDRNIMIRNAKFGRCLVAICAFFMYGGAVFYYLAMPFSHGKITELDSNFTYRPLVYPVAKVLIDARYSPISEIFFWLQCVSGFLTHSVTTIACSLAAVFVMHACGRMKVLTKWIEHLVDGREDFGSDVDERLAMIVQQHVRVLR</sequence>
<organism evidence="12">
    <name type="scientific">Harpegnathos saltator</name>
    <name type="common">Jerdon's jumping ant</name>
    <dbReference type="NCBI Taxonomy" id="610380"/>
    <lineage>
        <taxon>Eukaryota</taxon>
        <taxon>Metazoa</taxon>
        <taxon>Ecdysozoa</taxon>
        <taxon>Arthropoda</taxon>
        <taxon>Hexapoda</taxon>
        <taxon>Insecta</taxon>
        <taxon>Pterygota</taxon>
        <taxon>Neoptera</taxon>
        <taxon>Endopterygota</taxon>
        <taxon>Hymenoptera</taxon>
        <taxon>Apocrita</taxon>
        <taxon>Aculeata</taxon>
        <taxon>Formicoidea</taxon>
        <taxon>Formicidae</taxon>
        <taxon>Ponerinae</taxon>
        <taxon>Ponerini</taxon>
        <taxon>Harpegnathos</taxon>
    </lineage>
</organism>
<feature type="transmembrane region" description="Helical" evidence="10">
    <location>
        <begin position="78"/>
        <end position="97"/>
    </location>
</feature>
<feature type="transmembrane region" description="Helical" evidence="10">
    <location>
        <begin position="192"/>
        <end position="219"/>
    </location>
</feature>
<evidence type="ECO:0008006" key="13">
    <source>
        <dbReference type="Google" id="ProtNLM"/>
    </source>
</evidence>
<reference evidence="11 12" key="1">
    <citation type="journal article" date="2010" name="Science">
        <title>Genomic comparison of the ants Camponotus floridanus and Harpegnathos saltator.</title>
        <authorList>
            <person name="Bonasio R."/>
            <person name="Zhang G."/>
            <person name="Ye C."/>
            <person name="Mutti N.S."/>
            <person name="Fang X."/>
            <person name="Qin N."/>
            <person name="Donahue G."/>
            <person name="Yang P."/>
            <person name="Li Q."/>
            <person name="Li C."/>
            <person name="Zhang P."/>
            <person name="Huang Z."/>
            <person name="Berger S.L."/>
            <person name="Reinberg D."/>
            <person name="Wang J."/>
            <person name="Liebig J."/>
        </authorList>
    </citation>
    <scope>NUCLEOTIDE SEQUENCE [LARGE SCALE GENOMIC DNA]</scope>
    <source>
        <strain evidence="11 12">R22 G/1</strain>
    </source>
</reference>
<evidence type="ECO:0000256" key="1">
    <source>
        <dbReference type="ARBA" id="ARBA00004651"/>
    </source>
</evidence>
<evidence type="ECO:0000256" key="5">
    <source>
        <dbReference type="ARBA" id="ARBA00022725"/>
    </source>
</evidence>
<dbReference type="OMA" id="FFLMTFM"/>
<dbReference type="AlphaFoldDB" id="E2C076"/>
<name>E2C076_HARSA</name>
<evidence type="ECO:0000256" key="10">
    <source>
        <dbReference type="SAM" id="Phobius"/>
    </source>
</evidence>
<dbReference type="GO" id="GO:0007165">
    <property type="term" value="P:signal transduction"/>
    <property type="evidence" value="ECO:0007669"/>
    <property type="project" value="UniProtKB-KW"/>
</dbReference>
<keyword evidence="2" id="KW-1003">Cell membrane</keyword>
<dbReference type="OrthoDB" id="7539170at2759"/>
<keyword evidence="12" id="KW-1185">Reference proteome</keyword>
<keyword evidence="4 10" id="KW-0812">Transmembrane</keyword>
<keyword evidence="8" id="KW-0675">Receptor</keyword>
<dbReference type="GO" id="GO:0004984">
    <property type="term" value="F:olfactory receptor activity"/>
    <property type="evidence" value="ECO:0007669"/>
    <property type="project" value="InterPro"/>
</dbReference>
<evidence type="ECO:0000256" key="6">
    <source>
        <dbReference type="ARBA" id="ARBA00022989"/>
    </source>
</evidence>
<proteinExistence type="predicted"/>
<protein>
    <recommendedName>
        <fullName evidence="13">Odorant receptor 13a</fullName>
    </recommendedName>
</protein>
<evidence type="ECO:0000256" key="8">
    <source>
        <dbReference type="ARBA" id="ARBA00023170"/>
    </source>
</evidence>
<keyword evidence="6 10" id="KW-1133">Transmembrane helix</keyword>
<evidence type="ECO:0000313" key="11">
    <source>
        <dbReference type="EMBL" id="EFN78628.1"/>
    </source>
</evidence>
<dbReference type="PANTHER" id="PTHR21137:SF35">
    <property type="entry name" value="ODORANT RECEPTOR 19A-RELATED"/>
    <property type="match status" value="1"/>
</dbReference>
<evidence type="ECO:0000256" key="2">
    <source>
        <dbReference type="ARBA" id="ARBA00022475"/>
    </source>
</evidence>
<evidence type="ECO:0000256" key="4">
    <source>
        <dbReference type="ARBA" id="ARBA00022692"/>
    </source>
</evidence>
<dbReference type="EMBL" id="GL451753">
    <property type="protein sequence ID" value="EFN78628.1"/>
    <property type="molecule type" value="Genomic_DNA"/>
</dbReference>
<comment type="subcellular location">
    <subcellularLocation>
        <location evidence="1">Cell membrane</location>
        <topology evidence="1">Multi-pass membrane protein</topology>
    </subcellularLocation>
</comment>
<dbReference type="InParanoid" id="E2C076"/>
<evidence type="ECO:0000313" key="12">
    <source>
        <dbReference type="Proteomes" id="UP000008237"/>
    </source>
</evidence>
<dbReference type="Pfam" id="PF02949">
    <property type="entry name" value="7tm_6"/>
    <property type="match status" value="1"/>
</dbReference>